<dbReference type="PANTHER" id="PTHR31421:SF0">
    <property type="entry name" value="PROTEIN BASIC PENTACYSTEINE1-RELATED"/>
    <property type="match status" value="1"/>
</dbReference>
<evidence type="ECO:0000256" key="3">
    <source>
        <dbReference type="ARBA" id="ARBA00023015"/>
    </source>
</evidence>
<dbReference type="GO" id="GO:0005634">
    <property type="term" value="C:nucleus"/>
    <property type="evidence" value="ECO:0007669"/>
    <property type="project" value="UniProtKB-SubCell"/>
</dbReference>
<keyword evidence="10" id="KW-1185">Reference proteome</keyword>
<evidence type="ECO:0000256" key="6">
    <source>
        <dbReference type="ARBA" id="ARBA00023242"/>
    </source>
</evidence>
<comment type="similarity">
    <text evidence="2 7">Belongs to the BBR/BPC family.</text>
</comment>
<organism evidence="9 10">
    <name type="scientific">Gossypium aridum</name>
    <name type="common">American cotton</name>
    <name type="synonym">Erioxylum aridum</name>
    <dbReference type="NCBI Taxonomy" id="34290"/>
    <lineage>
        <taxon>Eukaryota</taxon>
        <taxon>Viridiplantae</taxon>
        <taxon>Streptophyta</taxon>
        <taxon>Embryophyta</taxon>
        <taxon>Tracheophyta</taxon>
        <taxon>Spermatophyta</taxon>
        <taxon>Magnoliopsida</taxon>
        <taxon>eudicotyledons</taxon>
        <taxon>Gunneridae</taxon>
        <taxon>Pentapetalae</taxon>
        <taxon>rosids</taxon>
        <taxon>malvids</taxon>
        <taxon>Malvales</taxon>
        <taxon>Malvaceae</taxon>
        <taxon>Malvoideae</taxon>
        <taxon>Gossypium</taxon>
    </lineage>
</organism>
<evidence type="ECO:0000256" key="1">
    <source>
        <dbReference type="ARBA" id="ARBA00004123"/>
    </source>
</evidence>
<dbReference type="AlphaFoldDB" id="A0A7J8YS02"/>
<name>A0A7J8YS02_GOSAI</name>
<dbReference type="GO" id="GO:0003700">
    <property type="term" value="F:DNA-binding transcription factor activity"/>
    <property type="evidence" value="ECO:0007669"/>
    <property type="project" value="UniProtKB-UniRule"/>
</dbReference>
<feature type="region of interest" description="Disordered" evidence="8">
    <location>
        <begin position="79"/>
        <end position="141"/>
    </location>
</feature>
<comment type="caution">
    <text evidence="9">The sequence shown here is derived from an EMBL/GenBank/DDBJ whole genome shotgun (WGS) entry which is preliminary data.</text>
</comment>
<gene>
    <name evidence="9" type="ORF">Goari_022019</name>
</gene>
<protein>
    <recommendedName>
        <fullName evidence="7">GAGA-binding transcriptional activator</fullName>
    </recommendedName>
</protein>
<reference evidence="9 10" key="1">
    <citation type="journal article" date="2019" name="Genome Biol. Evol.">
        <title>Insights into the evolution of the New World diploid cottons (Gossypium, subgenus Houzingenia) based on genome sequencing.</title>
        <authorList>
            <person name="Grover C.E."/>
            <person name="Arick M.A. 2nd"/>
            <person name="Thrash A."/>
            <person name="Conover J.L."/>
            <person name="Sanders W.S."/>
            <person name="Peterson D.G."/>
            <person name="Frelichowski J.E."/>
            <person name="Scheffler J.A."/>
            <person name="Scheffler B.E."/>
            <person name="Wendel J.F."/>
        </authorList>
    </citation>
    <scope>NUCLEOTIDE SEQUENCE [LARGE SCALE GENOMIC DNA]</scope>
    <source>
        <strain evidence="9">185</strain>
        <tissue evidence="9">Leaf</tissue>
    </source>
</reference>
<feature type="compositionally biased region" description="Basic and acidic residues" evidence="8">
    <location>
        <begin position="103"/>
        <end position="113"/>
    </location>
</feature>
<keyword evidence="3 7" id="KW-0805">Transcription regulation</keyword>
<dbReference type="EMBL" id="JABFAA010350562">
    <property type="protein sequence ID" value="MBA0702317.1"/>
    <property type="molecule type" value="Genomic_DNA"/>
</dbReference>
<dbReference type="PANTHER" id="PTHR31421">
    <property type="entry name" value="PROTEIN BASIC PENTACYSTEINE3"/>
    <property type="match status" value="1"/>
</dbReference>
<keyword evidence="5 7" id="KW-0804">Transcription</keyword>
<evidence type="ECO:0000256" key="8">
    <source>
        <dbReference type="SAM" id="MobiDB-lite"/>
    </source>
</evidence>
<evidence type="ECO:0000256" key="4">
    <source>
        <dbReference type="ARBA" id="ARBA00023125"/>
    </source>
</evidence>
<evidence type="ECO:0000256" key="2">
    <source>
        <dbReference type="ARBA" id="ARBA00007911"/>
    </source>
</evidence>
<evidence type="ECO:0000256" key="7">
    <source>
        <dbReference type="RuleBase" id="RU367160"/>
    </source>
</evidence>
<comment type="subcellular location">
    <subcellularLocation>
        <location evidence="1 7">Nucleus</location>
    </subcellularLocation>
</comment>
<sequence length="256" mass="28462">MSSMVEREAKSFIPSRDSNLMVTTNTAFHQQDPVVSQAHIPMNYVRDSWIADREKIFSMFPATTPNYAVHPETSAAYSLPILRSPPNSSTRDERVASSVEEPPANKDGVEPKKRQGGAAPKMPKAKKPKKPKENANSTVQRVKSAKKSIVFKINGYDMDISGIPIPVCSCTGTAQQCYRWGFGGWQSACCTTNVSMYPLPMSTKRRGARIAGRKMSQGAFKKVLEKLAAENYNFSNPIDLRSQWARHGTNKFVTIR</sequence>
<dbReference type="SMART" id="SM01226">
    <property type="entry name" value="GAGA_bind"/>
    <property type="match status" value="1"/>
</dbReference>
<proteinExistence type="inferred from homology"/>
<evidence type="ECO:0000313" key="10">
    <source>
        <dbReference type="Proteomes" id="UP000593577"/>
    </source>
</evidence>
<accession>A0A7J8YS02</accession>
<evidence type="ECO:0000313" key="9">
    <source>
        <dbReference type="EMBL" id="MBA0702317.1"/>
    </source>
</evidence>
<evidence type="ECO:0000256" key="5">
    <source>
        <dbReference type="ARBA" id="ARBA00023163"/>
    </source>
</evidence>
<dbReference type="Pfam" id="PF06217">
    <property type="entry name" value="GAGA_bind"/>
    <property type="match status" value="1"/>
</dbReference>
<comment type="function">
    <text evidence="7">Transcriptional regulator that specifically binds to GA-rich elements (GAGA-repeats) present in regulatory sequences of genes involved in developmental processes.</text>
</comment>
<dbReference type="InterPro" id="IPR010409">
    <property type="entry name" value="GAGA-bd_tscrpt_act"/>
</dbReference>
<dbReference type="Proteomes" id="UP000593577">
    <property type="component" value="Unassembled WGS sequence"/>
</dbReference>
<keyword evidence="6 7" id="KW-0539">Nucleus</keyword>
<dbReference type="GO" id="GO:0043565">
    <property type="term" value="F:sequence-specific DNA binding"/>
    <property type="evidence" value="ECO:0007669"/>
    <property type="project" value="TreeGrafter"/>
</dbReference>
<keyword evidence="4 7" id="KW-0238">DNA-binding</keyword>
<dbReference type="GO" id="GO:0009723">
    <property type="term" value="P:response to ethylene"/>
    <property type="evidence" value="ECO:0007669"/>
    <property type="project" value="TreeGrafter"/>
</dbReference>